<evidence type="ECO:0000313" key="4">
    <source>
        <dbReference type="Proteomes" id="UP000002358"/>
    </source>
</evidence>
<proteinExistence type="predicted"/>
<dbReference type="KEGG" id="nvi:100678504"/>
<dbReference type="InParanoid" id="A0A7M7HAI9"/>
<evidence type="ECO:0000256" key="1">
    <source>
        <dbReference type="SAM" id="MobiDB-lite"/>
    </source>
</evidence>
<evidence type="ECO:0000313" key="3">
    <source>
        <dbReference type="EnsemblMetazoa" id="XP_008216500"/>
    </source>
</evidence>
<organism evidence="3 4">
    <name type="scientific">Nasonia vitripennis</name>
    <name type="common">Parasitic wasp</name>
    <dbReference type="NCBI Taxonomy" id="7425"/>
    <lineage>
        <taxon>Eukaryota</taxon>
        <taxon>Metazoa</taxon>
        <taxon>Ecdysozoa</taxon>
        <taxon>Arthropoda</taxon>
        <taxon>Hexapoda</taxon>
        <taxon>Insecta</taxon>
        <taxon>Pterygota</taxon>
        <taxon>Neoptera</taxon>
        <taxon>Endopterygota</taxon>
        <taxon>Hymenoptera</taxon>
        <taxon>Apocrita</taxon>
        <taxon>Proctotrupomorpha</taxon>
        <taxon>Chalcidoidea</taxon>
        <taxon>Pteromalidae</taxon>
        <taxon>Pteromalinae</taxon>
        <taxon>Nasonia</taxon>
    </lineage>
</organism>
<accession>A0A7M7HAI9</accession>
<keyword evidence="4" id="KW-1185">Reference proteome</keyword>
<dbReference type="AlphaFoldDB" id="A0A7M7HAI9"/>
<sequence length="372" mass="43777">MFIFTFVIFFIYSFCKTDRSFKNFDSYIKQNLTSNASLIMNNQPCFGLCVLNIWDSNFSFIDRSADEIAYKLLKPSVSTHYCTTLLNDYKQQERRHYLLLNSNSRDSSNVINNFNAFKNCQQYPVIWLCGETKSMISNILILNSENNTENDHLADARFYTHYKNIFLADQKKYNFLFNKTQDGIRIDESNHQAQSVTFKGRRLLSHLYYDAEDEESKSATQSHTKTGNHDEKSKNNELETEDDYGDDLYDDDDNAEEEEENQEDVLYEEEPVPVRAVAAKHRDRLSRRRRRVTRTGYREPLQRAWLRRRRRKSRGSYRKAREDCEDLGTTPVPYYRDYDPEEDIDLSSAETSAPLLTLVCSLALLTLLDFIY</sequence>
<feature type="compositionally biased region" description="Acidic residues" evidence="1">
    <location>
        <begin position="238"/>
        <end position="271"/>
    </location>
</feature>
<dbReference type="GeneID" id="100678504"/>
<dbReference type="RefSeq" id="XP_008216500.1">
    <property type="nucleotide sequence ID" value="XM_008218278.4"/>
</dbReference>
<feature type="signal peptide" evidence="2">
    <location>
        <begin position="1"/>
        <end position="17"/>
    </location>
</feature>
<evidence type="ECO:0000256" key="2">
    <source>
        <dbReference type="SAM" id="SignalP"/>
    </source>
</evidence>
<keyword evidence="2" id="KW-0732">Signal</keyword>
<feature type="region of interest" description="Disordered" evidence="1">
    <location>
        <begin position="212"/>
        <end position="273"/>
    </location>
</feature>
<dbReference type="Proteomes" id="UP000002358">
    <property type="component" value="Chromosome 2"/>
</dbReference>
<protein>
    <submittedName>
        <fullName evidence="3">Uncharacterized protein</fullName>
    </submittedName>
</protein>
<feature type="compositionally biased region" description="Basic and acidic residues" evidence="1">
    <location>
        <begin position="227"/>
        <end position="237"/>
    </location>
</feature>
<reference evidence="3" key="1">
    <citation type="submission" date="2021-01" db="UniProtKB">
        <authorList>
            <consortium name="EnsemblMetazoa"/>
        </authorList>
    </citation>
    <scope>IDENTIFICATION</scope>
</reference>
<name>A0A7M7HAI9_NASVI</name>
<feature type="chain" id="PRO_5029917533" evidence="2">
    <location>
        <begin position="18"/>
        <end position="372"/>
    </location>
</feature>
<dbReference type="EnsemblMetazoa" id="XM_008218278">
    <property type="protein sequence ID" value="XP_008216500"/>
    <property type="gene ID" value="LOC100678504"/>
</dbReference>